<dbReference type="HOGENOM" id="CLU_324819_0_0_1"/>
<feature type="coiled-coil region" evidence="1">
    <location>
        <begin position="672"/>
        <end position="706"/>
    </location>
</feature>
<feature type="coiled-coil region" evidence="1">
    <location>
        <begin position="230"/>
        <end position="337"/>
    </location>
</feature>
<dbReference type="AlphaFoldDB" id="M3HMK8"/>
<gene>
    <name evidence="3" type="ORF">G210_0722</name>
</gene>
<dbReference type="PROSITE" id="PS50245">
    <property type="entry name" value="CAP_GLY_2"/>
    <property type="match status" value="1"/>
</dbReference>
<feature type="coiled-coil region" evidence="1">
    <location>
        <begin position="137"/>
        <end position="171"/>
    </location>
</feature>
<dbReference type="InterPro" id="IPR000938">
    <property type="entry name" value="CAP-Gly_domain"/>
</dbReference>
<evidence type="ECO:0000313" key="4">
    <source>
        <dbReference type="Proteomes" id="UP000011777"/>
    </source>
</evidence>
<protein>
    <recommendedName>
        <fullName evidence="2">CAP-Gly domain-containing protein</fullName>
    </recommendedName>
</protein>
<evidence type="ECO:0000256" key="1">
    <source>
        <dbReference type="SAM" id="Coils"/>
    </source>
</evidence>
<dbReference type="Gene3D" id="2.30.30.190">
    <property type="entry name" value="CAP Gly-rich-like domain"/>
    <property type="match status" value="1"/>
</dbReference>
<dbReference type="STRING" id="1245528.M3HMK8"/>
<dbReference type="OrthoDB" id="2130750at2759"/>
<dbReference type="Pfam" id="PF01302">
    <property type="entry name" value="CAP_GLY"/>
    <property type="match status" value="1"/>
</dbReference>
<dbReference type="OMA" id="LWHERDH"/>
<dbReference type="PROSITE" id="PS00845">
    <property type="entry name" value="CAP_GLY_1"/>
    <property type="match status" value="1"/>
</dbReference>
<organism evidence="3 4">
    <name type="scientific">Candida maltosa (strain Xu316)</name>
    <name type="common">Yeast</name>
    <dbReference type="NCBI Taxonomy" id="1245528"/>
    <lineage>
        <taxon>Eukaryota</taxon>
        <taxon>Fungi</taxon>
        <taxon>Dikarya</taxon>
        <taxon>Ascomycota</taxon>
        <taxon>Saccharomycotina</taxon>
        <taxon>Pichiomycetes</taxon>
        <taxon>Debaryomycetaceae</taxon>
        <taxon>Candida/Lodderomyces clade</taxon>
        <taxon>Candida</taxon>
    </lineage>
</organism>
<keyword evidence="4" id="KW-1185">Reference proteome</keyword>
<dbReference type="Proteomes" id="UP000011777">
    <property type="component" value="Unassembled WGS sequence"/>
</dbReference>
<dbReference type="SMART" id="SM01052">
    <property type="entry name" value="CAP_GLY"/>
    <property type="match status" value="1"/>
</dbReference>
<dbReference type="SUPFAM" id="SSF74924">
    <property type="entry name" value="Cap-Gly domain"/>
    <property type="match status" value="1"/>
</dbReference>
<name>M3HMK8_CANMX</name>
<evidence type="ECO:0000259" key="2">
    <source>
        <dbReference type="PROSITE" id="PS50245"/>
    </source>
</evidence>
<evidence type="ECO:0000313" key="3">
    <source>
        <dbReference type="EMBL" id="EMG48672.1"/>
    </source>
</evidence>
<dbReference type="EMBL" id="AOGT01001012">
    <property type="protein sequence ID" value="EMG48672.1"/>
    <property type="molecule type" value="Genomic_DNA"/>
</dbReference>
<keyword evidence="1" id="KW-0175">Coiled coil</keyword>
<dbReference type="PANTHER" id="PTHR18916">
    <property type="entry name" value="DYNACTIN 1-RELATED MICROTUBULE-BINDING"/>
    <property type="match status" value="1"/>
</dbReference>
<dbReference type="eggNOG" id="KOG4568">
    <property type="taxonomic scope" value="Eukaryota"/>
</dbReference>
<feature type="domain" description="CAP-Gly" evidence="2">
    <location>
        <begin position="22"/>
        <end position="69"/>
    </location>
</feature>
<accession>M3HMK8</accession>
<comment type="caution">
    <text evidence="3">The sequence shown here is derived from an EMBL/GenBank/DDBJ whole genome shotgun (WGS) entry which is preliminary data.</text>
</comment>
<dbReference type="InterPro" id="IPR036859">
    <property type="entry name" value="CAP-Gly_dom_sf"/>
</dbReference>
<sequence length="876" mass="102189">MSLEIDQVVKVKDDVGQIKFIGSTQFAPGLWYGIELEEPNGKNNGTVQGVKYFDCKQAINGQFHGIFVRESMINRISSSSPIDLKSLVSKLQSKLKVVTLESADYRDKFAMLKSQYEEKLLLISDLESKLEMQHIDNEFLRQLKTELEQRVEDLSNKYELATEEISFIQEELEINREIEQEMNFLDVAELTGDEIKLIIEKNRQLEDSLTYITQNSKETESKLLAELDTLKRKYDGIDDLQKKLDKAESTIDILKERLESFADMEKMMERLTVENDELTEQIKYLTITVDELNEIHELDKNFEEDQKQLELELKQELENCAKNIETYKLMITKLEEEKEVSAKSPTKETFDNRVDILELNALKQEIADFKVKSRCDSIQLTLVKSRCDLLRERISIESDLPEILNMIYELKLKRSDVIVLNQFIPSETIHQKFAKSWFGYMSEFIQFLTIFLEFNYDIEDVSDMVSTVNELSPIFEKLIEILQYDNLEDSISNTTQSLLQEIEKHVQKLSTLMKTNNQFVFKNKESLKFSLAALNYEIQFLTEVCGYLGVEKYNDSLDKLNQFSETVKEKQQVFINSVSSNQEIQSLPEVMDIHKTISSFDNIWSVYLILKTEIVEVTESFEKAFLEMFNHVEVVCEELTDLDFTTNEVSTMSVYDYKLDKPDNNLSVIADVEKLEELISKREREVTDLKLNINLLEQNMSSLTLQNTSKIGQLTKELESLRVQEKERVSVIAKLEFEKKELLKELTLVEDNLNKTVDFSNVEQQQEYNNTLATIEKIIYLKKVAKKEETSTGDEDFSWLQNHQSNRKIWNKPTPLNELSKNLRSLALELQPVSINPSNNYQWKKQKESSKFINLLHEEKYAKYTSIKSSLFNQDK</sequence>
<reference evidence="3 4" key="1">
    <citation type="submission" date="2013-02" db="EMBL/GenBank/DDBJ databases">
        <title>Genome sequence of Candida maltosa Xu316, a potential industrial strain for xylitol and ethanol production.</title>
        <authorList>
            <person name="Yu J."/>
            <person name="Wang Q."/>
            <person name="Geng X."/>
            <person name="Bao W."/>
            <person name="He P."/>
            <person name="Cai J."/>
        </authorList>
    </citation>
    <scope>NUCLEOTIDE SEQUENCE [LARGE SCALE GENOMIC DNA]</scope>
    <source>
        <strain evidence="4">Xu316</strain>
    </source>
</reference>
<proteinExistence type="predicted"/>